<dbReference type="GO" id="GO:0016301">
    <property type="term" value="F:kinase activity"/>
    <property type="evidence" value="ECO:0007669"/>
    <property type="project" value="UniProtKB-KW"/>
</dbReference>
<keyword evidence="5" id="KW-0067">ATP-binding</keyword>
<gene>
    <name evidence="7" type="ORF">E1B28_001576</name>
</gene>
<keyword evidence="4" id="KW-0418">Kinase</keyword>
<evidence type="ECO:0000256" key="2">
    <source>
        <dbReference type="ARBA" id="ARBA00022679"/>
    </source>
</evidence>
<comment type="similarity">
    <text evidence="1">Belongs to the methylthioribose kinase family.</text>
</comment>
<comment type="caution">
    <text evidence="7">The sequence shown here is derived from an EMBL/GenBank/DDBJ whole genome shotgun (WGS) entry which is preliminary data.</text>
</comment>
<evidence type="ECO:0000256" key="4">
    <source>
        <dbReference type="ARBA" id="ARBA00022777"/>
    </source>
</evidence>
<dbReference type="Proteomes" id="UP001049176">
    <property type="component" value="Chromosome 1"/>
</dbReference>
<keyword evidence="3" id="KW-0547">Nucleotide-binding</keyword>
<dbReference type="PANTHER" id="PTHR34273:SF2">
    <property type="entry name" value="METHYLTHIORIBOSE KINASE"/>
    <property type="match status" value="1"/>
</dbReference>
<dbReference type="RefSeq" id="XP_043016233.1">
    <property type="nucleotide sequence ID" value="XM_043147523.1"/>
</dbReference>
<evidence type="ECO:0000256" key="3">
    <source>
        <dbReference type="ARBA" id="ARBA00022741"/>
    </source>
</evidence>
<dbReference type="PANTHER" id="PTHR34273">
    <property type="entry name" value="METHYLTHIORIBOSE KINASE"/>
    <property type="match status" value="1"/>
</dbReference>
<proteinExistence type="inferred from homology"/>
<dbReference type="SUPFAM" id="SSF56112">
    <property type="entry name" value="Protein kinase-like (PK-like)"/>
    <property type="match status" value="1"/>
</dbReference>
<feature type="domain" description="Aminoglycoside phosphotransferase" evidence="6">
    <location>
        <begin position="79"/>
        <end position="281"/>
    </location>
</feature>
<evidence type="ECO:0000313" key="7">
    <source>
        <dbReference type="EMBL" id="KAG7099763.1"/>
    </source>
</evidence>
<reference evidence="7" key="1">
    <citation type="journal article" date="2021" name="Genome Biol. Evol.">
        <title>The assembled and annotated genome of the fairy-ring fungus Marasmius oreades.</title>
        <authorList>
            <person name="Hiltunen M."/>
            <person name="Ament-Velasquez S.L."/>
            <person name="Johannesson H."/>
        </authorList>
    </citation>
    <scope>NUCLEOTIDE SEQUENCE</scope>
    <source>
        <strain evidence="7">03SP1</strain>
    </source>
</reference>
<dbReference type="EMBL" id="CM032181">
    <property type="protein sequence ID" value="KAG7099763.1"/>
    <property type="molecule type" value="Genomic_DNA"/>
</dbReference>
<dbReference type="Gene3D" id="3.30.200.20">
    <property type="entry name" value="Phosphorylase Kinase, domain 1"/>
    <property type="match status" value="1"/>
</dbReference>
<accession>A0A9P8AFP6</accession>
<dbReference type="Pfam" id="PF01636">
    <property type="entry name" value="APH"/>
    <property type="match status" value="1"/>
</dbReference>
<dbReference type="KEGG" id="more:E1B28_001576"/>
<dbReference type="GeneID" id="66070652"/>
<evidence type="ECO:0000313" key="8">
    <source>
        <dbReference type="Proteomes" id="UP001049176"/>
    </source>
</evidence>
<keyword evidence="2" id="KW-0808">Transferase</keyword>
<evidence type="ECO:0000259" key="6">
    <source>
        <dbReference type="Pfam" id="PF01636"/>
    </source>
</evidence>
<evidence type="ECO:0000256" key="1">
    <source>
        <dbReference type="ARBA" id="ARBA00010165"/>
    </source>
</evidence>
<sequence length="374" mass="42095">MTTTEKDLAKVSDLREYLENTPFAAEEIVMFSDGIVNFAFRIKLKTPYDGRSTMVVKHAKPYMAKLLDQDNNNIPFDLERQRYEVEALNHVHALIPPDSLVTVPRVNHFDEKENVIIMDDCGTDSVTLKKFMIDGRCTPALAEKIGDALGSFLGGLHHTWGKNGIARLMETLREHKQGKEVCVWAVYGRLGSTIRGEDPTLNISENPPEVGETEFKRMEEIGKEISADMLSEEEDLVMGDFWPGNVLIDLADGGSDINRMFVIDWELAKPGLQALDIGEFCAEVDLIRRFHASSATVCSRMIASFYRSYSNLDVKKDVALYQTALAHWGAHLTVWTSQGKWGGVEETRIVITDGVKLLVEGYECPGDEIERRYQ</sequence>
<dbReference type="InterPro" id="IPR011009">
    <property type="entry name" value="Kinase-like_dom_sf"/>
</dbReference>
<name>A0A9P8AFP6_9AGAR</name>
<dbReference type="Gene3D" id="3.90.1200.10">
    <property type="match status" value="1"/>
</dbReference>
<organism evidence="7 8">
    <name type="scientific">Marasmius oreades</name>
    <name type="common">fairy-ring Marasmius</name>
    <dbReference type="NCBI Taxonomy" id="181124"/>
    <lineage>
        <taxon>Eukaryota</taxon>
        <taxon>Fungi</taxon>
        <taxon>Dikarya</taxon>
        <taxon>Basidiomycota</taxon>
        <taxon>Agaricomycotina</taxon>
        <taxon>Agaricomycetes</taxon>
        <taxon>Agaricomycetidae</taxon>
        <taxon>Agaricales</taxon>
        <taxon>Marasmiineae</taxon>
        <taxon>Marasmiaceae</taxon>
        <taxon>Marasmius</taxon>
    </lineage>
</organism>
<keyword evidence="8" id="KW-1185">Reference proteome</keyword>
<dbReference type="GO" id="GO:0005524">
    <property type="term" value="F:ATP binding"/>
    <property type="evidence" value="ECO:0007669"/>
    <property type="project" value="UniProtKB-KW"/>
</dbReference>
<dbReference type="InterPro" id="IPR002575">
    <property type="entry name" value="Aminoglycoside_PTrfase"/>
</dbReference>
<dbReference type="OrthoDB" id="25129at2759"/>
<dbReference type="AlphaFoldDB" id="A0A9P8AFP6"/>
<evidence type="ECO:0000256" key="5">
    <source>
        <dbReference type="ARBA" id="ARBA00022840"/>
    </source>
</evidence>
<protein>
    <recommendedName>
        <fullName evidence="6">Aminoglycoside phosphotransferase domain-containing protein</fullName>
    </recommendedName>
</protein>